<reference evidence="2" key="1">
    <citation type="journal article" date="2023" name="Nat. Plants">
        <title>Single-cell RNA sequencing provides a high-resolution roadmap for understanding the multicellular compartmentation of specialized metabolism.</title>
        <authorList>
            <person name="Sun S."/>
            <person name="Shen X."/>
            <person name="Li Y."/>
            <person name="Li Y."/>
            <person name="Wang S."/>
            <person name="Li R."/>
            <person name="Zhang H."/>
            <person name="Shen G."/>
            <person name="Guo B."/>
            <person name="Wei J."/>
            <person name="Xu J."/>
            <person name="St-Pierre B."/>
            <person name="Chen S."/>
            <person name="Sun C."/>
        </authorList>
    </citation>
    <scope>NUCLEOTIDE SEQUENCE [LARGE SCALE GENOMIC DNA]</scope>
</reference>
<gene>
    <name evidence="1" type="ORF">M9H77_04566</name>
</gene>
<name>A0ACC0CF06_CATRO</name>
<keyword evidence="2" id="KW-1185">Reference proteome</keyword>
<accession>A0ACC0CF06</accession>
<comment type="caution">
    <text evidence="1">The sequence shown here is derived from an EMBL/GenBank/DDBJ whole genome shotgun (WGS) entry which is preliminary data.</text>
</comment>
<sequence length="829" mass="93671">MENTSKSFVRIKQEISEQLTQKLSEAYPRAESALSVIDLSSSDSDSDDDDDASDSDDNDAGADGNADVNNRPKKKKKIEESQVNMVLPLGFLDPLPPKEPRLSSPAAAALALPAPRSSKVSALRAADVSSKQFWKAGDYDGASSVDWESSSGGMDHVRVHPRFLHSNATSHKWVLGAFAELLDNSLDEVCNGATYVNIDMIKNKKDGSRMLLIEDNGGGMNPDKMRQCMSLGYSAKSKIADTIGQYGNGFKTSTMRLGADVIVFSRCYGKDGERSTQSIGLLSYTFLRSTGKEDIVVPMLDYERMGKQWNKIARASAGDWSRNVETIIHWSPFSSEADLLQQFNRIQDHGTLIIIYNLWEDDQGLLELDFDADPHDIQIRGVNRDEKSIQMAQQYPNSRHFLTYRHSLRSYASILYLRIPPGFRMILRGKDVEHHNIVNDMMMTKEVTYRPQPGADGVPRDSNMVAVVTIGFVKDAKAHIDVQGFNVYHKNRLIKPFWRVWHPPGSDGRGVIGVLEANFVEPAHDKQGFERTIVLSRLEAKLIQMQKTYWSSLCHKIGYAPRRNKNAVLESEEYLEDTQTPESAKMHSMSSGMPQGSENKFSKCSNSLEKSCRNGYFQKEGSQNKRSRKRTSSSEPSSPSVEDVSADEVPATNKRTRESRSPEKSLASRRLHGKDSSHVLHSSPESRSREVHSSKTGKHLNLDSQREKISEDNVSNELHQLKEENRMLKERLKRKEEEILGELLKDLDAEKARGKLLEVQLEEANYKIQELNREQESLVEIFSEERQRRDMEEENLRKKLKEASNTIQQLLDKIRVLEKTRGSSTGKDR</sequence>
<organism evidence="1 2">
    <name type="scientific">Catharanthus roseus</name>
    <name type="common">Madagascar periwinkle</name>
    <name type="synonym">Vinca rosea</name>
    <dbReference type="NCBI Taxonomy" id="4058"/>
    <lineage>
        <taxon>Eukaryota</taxon>
        <taxon>Viridiplantae</taxon>
        <taxon>Streptophyta</taxon>
        <taxon>Embryophyta</taxon>
        <taxon>Tracheophyta</taxon>
        <taxon>Spermatophyta</taxon>
        <taxon>Magnoliopsida</taxon>
        <taxon>eudicotyledons</taxon>
        <taxon>Gunneridae</taxon>
        <taxon>Pentapetalae</taxon>
        <taxon>asterids</taxon>
        <taxon>lamiids</taxon>
        <taxon>Gentianales</taxon>
        <taxon>Apocynaceae</taxon>
        <taxon>Rauvolfioideae</taxon>
        <taxon>Vinceae</taxon>
        <taxon>Catharanthinae</taxon>
        <taxon>Catharanthus</taxon>
    </lineage>
</organism>
<protein>
    <submittedName>
        <fullName evidence="1">Uncharacterized protein</fullName>
    </submittedName>
</protein>
<evidence type="ECO:0000313" key="2">
    <source>
        <dbReference type="Proteomes" id="UP001060085"/>
    </source>
</evidence>
<evidence type="ECO:0000313" key="1">
    <source>
        <dbReference type="EMBL" id="KAI5683338.1"/>
    </source>
</evidence>
<dbReference type="Proteomes" id="UP001060085">
    <property type="component" value="Linkage Group LG01"/>
</dbReference>
<proteinExistence type="predicted"/>
<dbReference type="EMBL" id="CM044701">
    <property type="protein sequence ID" value="KAI5683338.1"/>
    <property type="molecule type" value="Genomic_DNA"/>
</dbReference>